<dbReference type="InParanoid" id="A0A409VWA6"/>
<reference evidence="2 3" key="1">
    <citation type="journal article" date="2018" name="Evol. Lett.">
        <title>Horizontal gene cluster transfer increased hallucinogenic mushroom diversity.</title>
        <authorList>
            <person name="Reynolds H.T."/>
            <person name="Vijayakumar V."/>
            <person name="Gluck-Thaler E."/>
            <person name="Korotkin H.B."/>
            <person name="Matheny P.B."/>
            <person name="Slot J.C."/>
        </authorList>
    </citation>
    <scope>NUCLEOTIDE SEQUENCE [LARGE SCALE GENOMIC DNA]</scope>
    <source>
        <strain evidence="2 3">2631</strain>
    </source>
</reference>
<dbReference type="Proteomes" id="UP000283269">
    <property type="component" value="Unassembled WGS sequence"/>
</dbReference>
<gene>
    <name evidence="2" type="ORF">CVT25_007660</name>
</gene>
<dbReference type="OrthoDB" id="9971254at2759"/>
<dbReference type="EMBL" id="NHYD01003900">
    <property type="protein sequence ID" value="PPQ70510.1"/>
    <property type="molecule type" value="Genomic_DNA"/>
</dbReference>
<sequence length="160" mass="17582">MTIESRSNATSACADPSSTVLYWEGYSPGRTAHMLQQHSNFVNSDSLGEDLQLQSAMFRAWSNPQTGTASFWRLQANSGNSDYVFAMSSNNNPPVVSGFSQFPTIIAYVYPSQVCDSVPLFVLFLSSATDHYYTIDTTERQNLITLGWADQGIAAYVLPA</sequence>
<proteinExistence type="predicted"/>
<dbReference type="AlphaFoldDB" id="A0A409VWA6"/>
<evidence type="ECO:0000313" key="2">
    <source>
        <dbReference type="EMBL" id="PPQ70510.1"/>
    </source>
</evidence>
<comment type="caution">
    <text evidence="2">The sequence shown here is derived from an EMBL/GenBank/DDBJ whole genome shotgun (WGS) entry which is preliminary data.</text>
</comment>
<keyword evidence="3" id="KW-1185">Reference proteome</keyword>
<feature type="domain" description="DUF5648" evidence="1">
    <location>
        <begin position="25"/>
        <end position="158"/>
    </location>
</feature>
<accession>A0A409VWA6</accession>
<protein>
    <recommendedName>
        <fullName evidence="1">DUF5648 domain-containing protein</fullName>
    </recommendedName>
</protein>
<evidence type="ECO:0000259" key="1">
    <source>
        <dbReference type="Pfam" id="PF18885"/>
    </source>
</evidence>
<dbReference type="Pfam" id="PF18885">
    <property type="entry name" value="DUF5648"/>
    <property type="match status" value="1"/>
</dbReference>
<dbReference type="InterPro" id="IPR043708">
    <property type="entry name" value="DUF5648"/>
</dbReference>
<evidence type="ECO:0000313" key="3">
    <source>
        <dbReference type="Proteomes" id="UP000283269"/>
    </source>
</evidence>
<organism evidence="2 3">
    <name type="scientific">Psilocybe cyanescens</name>
    <dbReference type="NCBI Taxonomy" id="93625"/>
    <lineage>
        <taxon>Eukaryota</taxon>
        <taxon>Fungi</taxon>
        <taxon>Dikarya</taxon>
        <taxon>Basidiomycota</taxon>
        <taxon>Agaricomycotina</taxon>
        <taxon>Agaricomycetes</taxon>
        <taxon>Agaricomycetidae</taxon>
        <taxon>Agaricales</taxon>
        <taxon>Agaricineae</taxon>
        <taxon>Strophariaceae</taxon>
        <taxon>Psilocybe</taxon>
    </lineage>
</organism>
<name>A0A409VWA6_PSICY</name>